<organism evidence="1 2">
    <name type="scientific">Brucella anthropi</name>
    <name type="common">Ochrobactrum anthropi</name>
    <dbReference type="NCBI Taxonomy" id="529"/>
    <lineage>
        <taxon>Bacteria</taxon>
        <taxon>Pseudomonadati</taxon>
        <taxon>Pseudomonadota</taxon>
        <taxon>Alphaproteobacteria</taxon>
        <taxon>Hyphomicrobiales</taxon>
        <taxon>Brucellaceae</taxon>
        <taxon>Brucella/Ochrobactrum group</taxon>
        <taxon>Brucella</taxon>
    </lineage>
</organism>
<comment type="caution">
    <text evidence="1">The sequence shown here is derived from an EMBL/GenBank/DDBJ whole genome shotgun (WGS) entry which is preliminary data.</text>
</comment>
<name>A0A6I0DRT9_BRUAN</name>
<protein>
    <submittedName>
        <fullName evidence="1">Uncharacterized protein</fullName>
    </submittedName>
</protein>
<evidence type="ECO:0000313" key="1">
    <source>
        <dbReference type="EMBL" id="KAB2797653.1"/>
    </source>
</evidence>
<dbReference type="EMBL" id="WBWX01000004">
    <property type="protein sequence ID" value="KAB2797653.1"/>
    <property type="molecule type" value="Genomic_DNA"/>
</dbReference>
<evidence type="ECO:0000313" key="2">
    <source>
        <dbReference type="Proteomes" id="UP000441102"/>
    </source>
</evidence>
<proteinExistence type="predicted"/>
<accession>A0A6I0DRT9</accession>
<sequence length="518" mass="57247">MESISALLRRVGPSLSTELIAEMAKDGVSLASARQRIARAGPDVVRLAGLRFPHNARFLYLSEQFGDQAYWRAVERVFQNHGKAYWSAMAGLKARGGCFPRKYFAGVCGSPAARVRQLSPERILERLSSIHMLEEIIEPDTGQPFVQFKPYVYGRDEIAKVRARLVAENVVLHCMKEWCRRTGFGSFDRVRIRDDETPPVVSSITWDMSAPCYARPLVKASASGLKPGFVVCDVNLRGVLDEDAVTTFVRKHDLASAPVNVAPIMPFLIADGFTTAGFSMAKSKGVLATTTAHLFGGDVAKALRDLISLLSDTGKTASVNPEHVERVLSNLTRIEGAANNLRGALFEIVVGSLVKDVEGGYLRAGEKWTDFGSGRSAEIDVLLDRPDDKGVLIIECKSKIPGSRVNLEEVQRWHGDRVPLLHSIIRTDSRFYNKPLSFELWTNGPIADDALAWLREQPIRSDLSVAWRDGAEMKTYTDRAANTAIRKALNEHYFRHPLAKIDGATRRAAQQTTSAINA</sequence>
<dbReference type="AlphaFoldDB" id="A0A6I0DRT9"/>
<dbReference type="Proteomes" id="UP000441102">
    <property type="component" value="Unassembled WGS sequence"/>
</dbReference>
<reference evidence="1 2" key="1">
    <citation type="submission" date="2019-09" db="EMBL/GenBank/DDBJ databases">
        <title>Taxonomic organization of the family Brucellaceae based on a phylogenomic approach.</title>
        <authorList>
            <person name="Leclercq S."/>
            <person name="Cloeckaert A."/>
            <person name="Zygmunt M.S."/>
        </authorList>
    </citation>
    <scope>NUCLEOTIDE SEQUENCE [LARGE SCALE GENOMIC DNA]</scope>
    <source>
        <strain evidence="1 2">CCUG 34461</strain>
    </source>
</reference>
<gene>
    <name evidence="1" type="ORF">F9L06_13475</name>
</gene>